<keyword evidence="2" id="KW-1185">Reference proteome</keyword>
<gene>
    <name evidence="1" type="ORF">M0R45_000019</name>
</gene>
<comment type="caution">
    <text evidence="1">The sequence shown here is derived from an EMBL/GenBank/DDBJ whole genome shotgun (WGS) entry which is preliminary data.</text>
</comment>
<dbReference type="EMBL" id="JBEDUW010000103">
    <property type="protein sequence ID" value="KAK9906096.1"/>
    <property type="molecule type" value="Genomic_DNA"/>
</dbReference>
<reference evidence="1 2" key="1">
    <citation type="journal article" date="2023" name="G3 (Bethesda)">
        <title>A chromosome-length genome assembly and annotation of blackberry (Rubus argutus, cv. 'Hillquist').</title>
        <authorList>
            <person name="Bruna T."/>
            <person name="Aryal R."/>
            <person name="Dudchenko O."/>
            <person name="Sargent D.J."/>
            <person name="Mead D."/>
            <person name="Buti M."/>
            <person name="Cavallini A."/>
            <person name="Hytonen T."/>
            <person name="Andres J."/>
            <person name="Pham M."/>
            <person name="Weisz D."/>
            <person name="Mascagni F."/>
            <person name="Usai G."/>
            <person name="Natali L."/>
            <person name="Bassil N."/>
            <person name="Fernandez G.E."/>
            <person name="Lomsadze A."/>
            <person name="Armour M."/>
            <person name="Olukolu B."/>
            <person name="Poorten T."/>
            <person name="Britton C."/>
            <person name="Davik J."/>
            <person name="Ashrafi H."/>
            <person name="Aiden E.L."/>
            <person name="Borodovsky M."/>
            <person name="Worthington M."/>
        </authorList>
    </citation>
    <scope>NUCLEOTIDE SEQUENCE [LARGE SCALE GENOMIC DNA]</scope>
    <source>
        <strain evidence="1">PI 553951</strain>
    </source>
</reference>
<accession>A0AAW1VNS7</accession>
<proteinExistence type="predicted"/>
<organism evidence="1 2">
    <name type="scientific">Rubus argutus</name>
    <name type="common">Southern blackberry</name>
    <dbReference type="NCBI Taxonomy" id="59490"/>
    <lineage>
        <taxon>Eukaryota</taxon>
        <taxon>Viridiplantae</taxon>
        <taxon>Streptophyta</taxon>
        <taxon>Embryophyta</taxon>
        <taxon>Tracheophyta</taxon>
        <taxon>Spermatophyta</taxon>
        <taxon>Magnoliopsida</taxon>
        <taxon>eudicotyledons</taxon>
        <taxon>Gunneridae</taxon>
        <taxon>Pentapetalae</taxon>
        <taxon>rosids</taxon>
        <taxon>fabids</taxon>
        <taxon>Rosales</taxon>
        <taxon>Rosaceae</taxon>
        <taxon>Rosoideae</taxon>
        <taxon>Rosoideae incertae sedis</taxon>
        <taxon>Rubus</taxon>
    </lineage>
</organism>
<name>A0AAW1VNS7_RUBAR</name>
<dbReference type="AlphaFoldDB" id="A0AAW1VNS7"/>
<protein>
    <submittedName>
        <fullName evidence="1">Uncharacterized protein</fullName>
    </submittedName>
</protein>
<sequence length="120" mass="13535">MDEDDLTLSEALRIRKKHKTVETRKGSESEKLSVQDQILASLIADESSVNTTKSERLEKEVALSKVLTWGEAPLYLRNGNTPAAAVYLRKWNVLAAALHLRNGFQSLNLGLTDLKRWLRC</sequence>
<dbReference type="Proteomes" id="UP001457282">
    <property type="component" value="Unassembled WGS sequence"/>
</dbReference>
<evidence type="ECO:0000313" key="1">
    <source>
        <dbReference type="EMBL" id="KAK9906096.1"/>
    </source>
</evidence>
<evidence type="ECO:0000313" key="2">
    <source>
        <dbReference type="Proteomes" id="UP001457282"/>
    </source>
</evidence>